<dbReference type="EMBL" id="CP037452">
    <property type="protein sequence ID" value="QDV48414.1"/>
    <property type="molecule type" value="Genomic_DNA"/>
</dbReference>
<accession>A0A518I5M2</accession>
<keyword evidence="3" id="KW-1185">Reference proteome</keyword>
<reference evidence="2 3" key="1">
    <citation type="submission" date="2019-03" db="EMBL/GenBank/DDBJ databases">
        <title>Deep-cultivation of Planctomycetes and their phenomic and genomic characterization uncovers novel biology.</title>
        <authorList>
            <person name="Wiegand S."/>
            <person name="Jogler M."/>
            <person name="Boedeker C."/>
            <person name="Pinto D."/>
            <person name="Vollmers J."/>
            <person name="Rivas-Marin E."/>
            <person name="Kohn T."/>
            <person name="Peeters S.H."/>
            <person name="Heuer A."/>
            <person name="Rast P."/>
            <person name="Oberbeckmann S."/>
            <person name="Bunk B."/>
            <person name="Jeske O."/>
            <person name="Meyerdierks A."/>
            <person name="Storesund J.E."/>
            <person name="Kallscheuer N."/>
            <person name="Luecker S."/>
            <person name="Lage O.M."/>
            <person name="Pohl T."/>
            <person name="Merkel B.J."/>
            <person name="Hornburger P."/>
            <person name="Mueller R.-W."/>
            <person name="Bruemmer F."/>
            <person name="Labrenz M."/>
            <person name="Spormann A.M."/>
            <person name="Op den Camp H."/>
            <person name="Overmann J."/>
            <person name="Amann R."/>
            <person name="Jetten M.S.M."/>
            <person name="Mascher T."/>
            <person name="Medema M.H."/>
            <person name="Devos D.P."/>
            <person name="Kaster A.-K."/>
            <person name="Ovreas L."/>
            <person name="Rohde M."/>
            <person name="Galperin M.Y."/>
            <person name="Jogler C."/>
        </authorList>
    </citation>
    <scope>NUCLEOTIDE SEQUENCE [LARGE SCALE GENOMIC DNA]</scope>
    <source>
        <strain evidence="2 3">Enr17</strain>
    </source>
</reference>
<dbReference type="OrthoDB" id="3493942at2"/>
<evidence type="ECO:0000259" key="1">
    <source>
        <dbReference type="Pfam" id="PF12770"/>
    </source>
</evidence>
<dbReference type="RefSeq" id="WP_145305563.1">
    <property type="nucleotide sequence ID" value="NZ_CP037452.1"/>
</dbReference>
<evidence type="ECO:0000313" key="3">
    <source>
        <dbReference type="Proteomes" id="UP000318313"/>
    </source>
</evidence>
<gene>
    <name evidence="2" type="ORF">Enr17x_04260</name>
</gene>
<dbReference type="Proteomes" id="UP000318313">
    <property type="component" value="Chromosome"/>
</dbReference>
<feature type="domain" description="CHAT" evidence="1">
    <location>
        <begin position="1401"/>
        <end position="1638"/>
    </location>
</feature>
<dbReference type="KEGG" id="gfm:Enr17x_04260"/>
<dbReference type="Pfam" id="PF12770">
    <property type="entry name" value="CHAT"/>
    <property type="match status" value="1"/>
</dbReference>
<protein>
    <submittedName>
        <fullName evidence="2">CHAT domain protein</fullName>
    </submittedName>
</protein>
<proteinExistence type="predicted"/>
<dbReference type="InterPro" id="IPR024983">
    <property type="entry name" value="CHAT_dom"/>
</dbReference>
<sequence length="1654" mass="184740">MSVSEAVKRLLDTEEGCAIIPAFWKQAVKEALAEKPESWVEHHYTHRLLPLVKYTAPLLEDDTQHPFFAHLCEELSDVGDCKRARKQLGRIVQTQQDWYERAAGVCGQNPALSLYCAVNAWAHPGDGDDTKKGSHLCPTVSALISQSLTQLRSLDIGLSFLSEWLGIKYEQKNEADFLASVTRSLAEKTVEWRVWACVGGSLLAMCEHAGKDGEFLKSELYSCWWEETWGHCQASSETAQDLVILTTHPLVGSVFLPRFAKDIAHSRIVNESKKAGTPSDFWLPRDQLIAENLEQLYFDCPTFAELCDKCISATRVTEVANTLGIVVEDENAINEGVFLDWARTLDSNPTGRLYCVGLYWALSMVIIDPHTGHAATAEVAWRKNSDVAYLDAVAFAMASMALTELGYPKKALNLLNKELGLPVDDISAECAITTVGEHYGTEILPPLIAILLNDPVAVYELLASWGSALQKTSDNGGSIAARYLLDAWHFRVVIRHHSDDSDVINIYENDDNDIDNSDDIDNISKVMSNAVTELAKREGWDMAGGPIPAVLVNRTKNIGAIYHNGSHWVAQISSLVPNHGDTAVPILMAWEKIAVDFYDNEDSLVSDISRSSLLARCNGNGVSIPIPPDDNGFIRDETSFSLGMLMNSLQEYSAHSIQVASVILYEQLLFGICVEDYESQTALREKIARSEFWSICDKVAVQQIRKFMVAVDNSDSRGAKYASALGEAVLQVDPVSISTQDLEKVSLPDFFTSGAFADRVRFVCQLAELWIETGVKPKIAPYCLLEKYWQSEATLAGMGADSFHRMLDSDVASTIISSEMQSNSFPRSEFVISGNVHWGVEKLRIVLCRSIAYAGDSSRAIRAMADLLCQVLQDKKGGHCTDRVSQESGLSEDLIRHAVFSLADMCLRDNCPDQAVEALQSWAGISFRESVYEIQEILESSVEKALSHKEMLLIARTLEAVGDNKCATNLLEAAMGDRAHCIAHRPLLVKSGSREWLEALHLRLRLMSPMDSRYLVLAESVVKFVREHRHDVLRTVTQRIEFYESVRGLMNEIKNKGWQRFDSLAERGMHEEKQAFEKTLLEWIEQFENRLLLERLIDRRGLIPTAIPNWKPNAWGMRSPWDEKTLKEGDLNEYSVCLGSVCVDDTRKDVTLSNGNTIAEQRPKLLQSIMDSPTTLEELIPSNTVWIRTLTDSDGNIRWWAWRKTSEGVLEKLVSTICDSSVYNSDITQDVDTNPSMHLMYVGYLNDLFTELEWNRHHGLDLEHVDLNLEKTLHDITKLVLATLEEGECGHASDIPSAKIDLLKTSLFSLKHISPIVCRFGVNLLEGLEHRLSLQSIKASVGLWQYVVASLLATNGLATENSRRKKFDELLNDIIFMLSEHFDLSELWKQTERQFSWSETDVVFQVQGSMFTLPLCAIDFGGKPLFEQVASTSTILNLALRHVTEQEQQQQQIDVPRILSVQWEEEHKRRNCVGLPMLHKKLHQLAQESNCEIWTLSDDPLATPENVSHAISSGRFGYVYIGAHGLFEESGVKLAGDAHEGIWRASDCDFSQVDVLTLMSCSVGRLSQNPGEDAQGLCATIAGNGGRTIVAARWNVADIESAHLISEFGRELSKIENKHHPFMRARALNQARKTALSQGVSMHVAAAFELYGVG</sequence>
<name>A0A518I5M2_9PLAN</name>
<evidence type="ECO:0000313" key="2">
    <source>
        <dbReference type="EMBL" id="QDV48414.1"/>
    </source>
</evidence>
<organism evidence="2 3">
    <name type="scientific">Gimesia fumaroli</name>
    <dbReference type="NCBI Taxonomy" id="2527976"/>
    <lineage>
        <taxon>Bacteria</taxon>
        <taxon>Pseudomonadati</taxon>
        <taxon>Planctomycetota</taxon>
        <taxon>Planctomycetia</taxon>
        <taxon>Planctomycetales</taxon>
        <taxon>Planctomycetaceae</taxon>
        <taxon>Gimesia</taxon>
    </lineage>
</organism>